<keyword evidence="2" id="KW-1185">Reference proteome</keyword>
<sequence>MKFGMWYRLRNCRSLTFGTNRKKGRRPKRILGSLCCTTKHQTRHTVLGYEKMEERTLQLDCLFSDVAKVIGALSYGFFAPHPIISGSACAKMARGLSFFLALILFDLENDETH</sequence>
<name>A0A4Y2GWW2_ARAVE</name>
<organism evidence="1 2">
    <name type="scientific">Araneus ventricosus</name>
    <name type="common">Orbweaver spider</name>
    <name type="synonym">Epeira ventricosa</name>
    <dbReference type="NCBI Taxonomy" id="182803"/>
    <lineage>
        <taxon>Eukaryota</taxon>
        <taxon>Metazoa</taxon>
        <taxon>Ecdysozoa</taxon>
        <taxon>Arthropoda</taxon>
        <taxon>Chelicerata</taxon>
        <taxon>Arachnida</taxon>
        <taxon>Araneae</taxon>
        <taxon>Araneomorphae</taxon>
        <taxon>Entelegynae</taxon>
        <taxon>Araneoidea</taxon>
        <taxon>Araneidae</taxon>
        <taxon>Araneus</taxon>
    </lineage>
</organism>
<dbReference type="AlphaFoldDB" id="A0A4Y2GWW2"/>
<protein>
    <submittedName>
        <fullName evidence="1">Uncharacterized protein</fullName>
    </submittedName>
</protein>
<evidence type="ECO:0000313" key="1">
    <source>
        <dbReference type="EMBL" id="GBM57315.1"/>
    </source>
</evidence>
<evidence type="ECO:0000313" key="2">
    <source>
        <dbReference type="Proteomes" id="UP000499080"/>
    </source>
</evidence>
<dbReference type="EMBL" id="BGPR01256113">
    <property type="protein sequence ID" value="GBM57315.1"/>
    <property type="molecule type" value="Genomic_DNA"/>
</dbReference>
<comment type="caution">
    <text evidence="1">The sequence shown here is derived from an EMBL/GenBank/DDBJ whole genome shotgun (WGS) entry which is preliminary data.</text>
</comment>
<gene>
    <name evidence="1" type="ORF">AVEN_122765_1</name>
</gene>
<dbReference type="Proteomes" id="UP000499080">
    <property type="component" value="Unassembled WGS sequence"/>
</dbReference>
<reference evidence="1 2" key="1">
    <citation type="journal article" date="2019" name="Sci. Rep.">
        <title>Orb-weaving spider Araneus ventricosus genome elucidates the spidroin gene catalogue.</title>
        <authorList>
            <person name="Kono N."/>
            <person name="Nakamura H."/>
            <person name="Ohtoshi R."/>
            <person name="Moran D.A.P."/>
            <person name="Shinohara A."/>
            <person name="Yoshida Y."/>
            <person name="Fujiwara M."/>
            <person name="Mori M."/>
            <person name="Tomita M."/>
            <person name="Arakawa K."/>
        </authorList>
    </citation>
    <scope>NUCLEOTIDE SEQUENCE [LARGE SCALE GENOMIC DNA]</scope>
</reference>
<proteinExistence type="predicted"/>
<accession>A0A4Y2GWW2</accession>